<reference evidence="2 3" key="1">
    <citation type="submission" date="2019-01" db="EMBL/GenBank/DDBJ databases">
        <title>Sequencing of cultivated peanut Arachis hypogaea provides insights into genome evolution and oil improvement.</title>
        <authorList>
            <person name="Chen X."/>
        </authorList>
    </citation>
    <scope>NUCLEOTIDE SEQUENCE [LARGE SCALE GENOMIC DNA]</scope>
    <source>
        <strain evidence="3">cv. Fuhuasheng</strain>
        <tissue evidence="2">Leaves</tissue>
    </source>
</reference>
<protein>
    <recommendedName>
        <fullName evidence="1">DNA helicase Pif1-like 2B domain-containing protein</fullName>
    </recommendedName>
</protein>
<accession>A0A445C6P8</accession>
<dbReference type="STRING" id="3818.A0A445C6P8"/>
<dbReference type="EMBL" id="SDMP01000007">
    <property type="protein sequence ID" value="RYR46625.1"/>
    <property type="molecule type" value="Genomic_DNA"/>
</dbReference>
<feature type="domain" description="DNA helicase Pif1-like 2B" evidence="1">
    <location>
        <begin position="13"/>
        <end position="52"/>
    </location>
</feature>
<dbReference type="PANTHER" id="PTHR23274:SF48">
    <property type="entry name" value="ATP-DEPENDENT DNA HELICASE"/>
    <property type="match status" value="1"/>
</dbReference>
<keyword evidence="3" id="KW-1185">Reference proteome</keyword>
<comment type="caution">
    <text evidence="2">The sequence shown here is derived from an EMBL/GenBank/DDBJ whole genome shotgun (WGS) entry which is preliminary data.</text>
</comment>
<sequence length="116" mass="12990">MESKLDTITPGVLNTINCSGLPPDQLTLKVGIPIMLLHNINQSNEFYNGTKIRQVECMSLIRNKFPIISSFVMTINKSQRQTLSMIGLRVLIQNDCCSSTNTTINVVCREVFQNIS</sequence>
<proteinExistence type="predicted"/>
<dbReference type="InterPro" id="IPR049163">
    <property type="entry name" value="Pif1-like_2B_dom"/>
</dbReference>
<name>A0A445C6P8_ARAHY</name>
<evidence type="ECO:0000313" key="3">
    <source>
        <dbReference type="Proteomes" id="UP000289738"/>
    </source>
</evidence>
<evidence type="ECO:0000313" key="2">
    <source>
        <dbReference type="EMBL" id="RYR46625.1"/>
    </source>
</evidence>
<dbReference type="AlphaFoldDB" id="A0A445C6P8"/>
<dbReference type="GO" id="GO:0005657">
    <property type="term" value="C:replication fork"/>
    <property type="evidence" value="ECO:0007669"/>
    <property type="project" value="TreeGrafter"/>
</dbReference>
<gene>
    <name evidence="2" type="ORF">Ahy_A07g032378</name>
</gene>
<evidence type="ECO:0000259" key="1">
    <source>
        <dbReference type="Pfam" id="PF21530"/>
    </source>
</evidence>
<dbReference type="PANTHER" id="PTHR23274">
    <property type="entry name" value="DNA HELICASE-RELATED"/>
    <property type="match status" value="1"/>
</dbReference>
<organism evidence="2 3">
    <name type="scientific">Arachis hypogaea</name>
    <name type="common">Peanut</name>
    <dbReference type="NCBI Taxonomy" id="3818"/>
    <lineage>
        <taxon>Eukaryota</taxon>
        <taxon>Viridiplantae</taxon>
        <taxon>Streptophyta</taxon>
        <taxon>Embryophyta</taxon>
        <taxon>Tracheophyta</taxon>
        <taxon>Spermatophyta</taxon>
        <taxon>Magnoliopsida</taxon>
        <taxon>eudicotyledons</taxon>
        <taxon>Gunneridae</taxon>
        <taxon>Pentapetalae</taxon>
        <taxon>rosids</taxon>
        <taxon>fabids</taxon>
        <taxon>Fabales</taxon>
        <taxon>Fabaceae</taxon>
        <taxon>Papilionoideae</taxon>
        <taxon>50 kb inversion clade</taxon>
        <taxon>dalbergioids sensu lato</taxon>
        <taxon>Dalbergieae</taxon>
        <taxon>Pterocarpus clade</taxon>
        <taxon>Arachis</taxon>
    </lineage>
</organism>
<dbReference type="GO" id="GO:0006260">
    <property type="term" value="P:DNA replication"/>
    <property type="evidence" value="ECO:0007669"/>
    <property type="project" value="TreeGrafter"/>
</dbReference>
<dbReference type="Pfam" id="PF21530">
    <property type="entry name" value="Pif1_2B_dom"/>
    <property type="match status" value="1"/>
</dbReference>
<dbReference type="Proteomes" id="UP000289738">
    <property type="component" value="Chromosome A07"/>
</dbReference>